<keyword evidence="4" id="KW-1185">Reference proteome</keyword>
<dbReference type="InterPro" id="IPR023888">
    <property type="entry name" value="SdpC-like"/>
</dbReference>
<evidence type="ECO:0000313" key="3">
    <source>
        <dbReference type="EMBL" id="GGO04904.1"/>
    </source>
</evidence>
<keyword evidence="2" id="KW-0732">Signal</keyword>
<dbReference type="Proteomes" id="UP000653480">
    <property type="component" value="Unassembled WGS sequence"/>
</dbReference>
<keyword evidence="1" id="KW-0472">Membrane</keyword>
<proteinExistence type="predicted"/>
<keyword evidence="1" id="KW-0812">Transmembrane</keyword>
<reference evidence="3" key="2">
    <citation type="submission" date="2020-09" db="EMBL/GenBank/DDBJ databases">
        <authorList>
            <person name="Sun Q."/>
            <person name="Zhou Y."/>
        </authorList>
    </citation>
    <scope>NUCLEOTIDE SEQUENCE</scope>
    <source>
        <strain evidence="3">CGMCC 4.7138</strain>
    </source>
</reference>
<evidence type="ECO:0000256" key="1">
    <source>
        <dbReference type="SAM" id="Phobius"/>
    </source>
</evidence>
<evidence type="ECO:0000256" key="2">
    <source>
        <dbReference type="SAM" id="SignalP"/>
    </source>
</evidence>
<gene>
    <name evidence="3" type="ORF">GCM10011574_16100</name>
</gene>
<evidence type="ECO:0000313" key="4">
    <source>
        <dbReference type="Proteomes" id="UP000653480"/>
    </source>
</evidence>
<keyword evidence="1" id="KW-1133">Transmembrane helix</keyword>
<dbReference type="AlphaFoldDB" id="A0A8H9H1Y1"/>
<dbReference type="Pfam" id="PF26137">
    <property type="entry name" value="Toxin_SdpC"/>
    <property type="match status" value="1"/>
</dbReference>
<evidence type="ECO:0008006" key="5">
    <source>
        <dbReference type="Google" id="ProtNLM"/>
    </source>
</evidence>
<feature type="signal peptide" evidence="2">
    <location>
        <begin position="1"/>
        <end position="31"/>
    </location>
</feature>
<feature type="chain" id="PRO_5038494641" description="Sporulation delaying protein family toxin" evidence="2">
    <location>
        <begin position="32"/>
        <end position="227"/>
    </location>
</feature>
<feature type="transmembrane region" description="Helical" evidence="1">
    <location>
        <begin position="171"/>
        <end position="191"/>
    </location>
</feature>
<organism evidence="3 4">
    <name type="scientific">Microbispora bryophytorum</name>
    <dbReference type="NCBI Taxonomy" id="1460882"/>
    <lineage>
        <taxon>Bacteria</taxon>
        <taxon>Bacillati</taxon>
        <taxon>Actinomycetota</taxon>
        <taxon>Actinomycetes</taxon>
        <taxon>Streptosporangiales</taxon>
        <taxon>Streptosporangiaceae</taxon>
        <taxon>Microbispora</taxon>
    </lineage>
</organism>
<dbReference type="EMBL" id="BMMN01000002">
    <property type="protein sequence ID" value="GGO04904.1"/>
    <property type="molecule type" value="Genomic_DNA"/>
</dbReference>
<reference evidence="3" key="1">
    <citation type="journal article" date="2014" name="Int. J. Syst. Evol. Microbiol.">
        <title>Complete genome sequence of Corynebacterium casei LMG S-19264T (=DSM 44701T), isolated from a smear-ripened cheese.</title>
        <authorList>
            <consortium name="US DOE Joint Genome Institute (JGI-PGF)"/>
            <person name="Walter F."/>
            <person name="Albersmeier A."/>
            <person name="Kalinowski J."/>
            <person name="Ruckert C."/>
        </authorList>
    </citation>
    <scope>NUCLEOTIDE SEQUENCE</scope>
    <source>
        <strain evidence="3">CGMCC 4.7138</strain>
    </source>
</reference>
<name>A0A8H9H1Y1_9ACTN</name>
<accession>A0A8H9H1Y1</accession>
<comment type="caution">
    <text evidence="3">The sequence shown here is derived from an EMBL/GenBank/DDBJ whole genome shotgun (WGS) entry which is preliminary data.</text>
</comment>
<protein>
    <recommendedName>
        <fullName evidence="5">Sporulation delaying protein family toxin</fullName>
    </recommendedName>
</protein>
<sequence>MFLTIRRRWAVPLLAAVTAFAVAVTSSSVHSASAETAPVPRFSAVDLVDAIAFGQGPAVRYLHPSRQEPFPLDDKLAKVKQLVDQNVAQNGQVAADLAAKLQSGNRVAVTGAVATLAKIAQTAMSKVYGADVVDRAISRTKAQVSASVDAQGNGAAAYQVNTSYQINTNYLYAYAALYGAAAVLIIIVLLLPVAPANGAPVLDNVDNSARLAYEQFIDQIAGNLRAA</sequence>